<evidence type="ECO:0000313" key="2">
    <source>
        <dbReference type="EMBL" id="GFO03862.1"/>
    </source>
</evidence>
<proteinExistence type="predicted"/>
<accession>A0AAV4A9I0</accession>
<protein>
    <submittedName>
        <fullName evidence="2">Uncharacterized protein</fullName>
    </submittedName>
</protein>
<dbReference type="EMBL" id="BLXT01003731">
    <property type="protein sequence ID" value="GFO03862.1"/>
    <property type="molecule type" value="Genomic_DNA"/>
</dbReference>
<name>A0AAV4A9I0_9GAST</name>
<keyword evidence="3" id="KW-1185">Reference proteome</keyword>
<reference evidence="2 3" key="1">
    <citation type="journal article" date="2021" name="Elife">
        <title>Chloroplast acquisition without the gene transfer in kleptoplastic sea slugs, Plakobranchus ocellatus.</title>
        <authorList>
            <person name="Maeda T."/>
            <person name="Takahashi S."/>
            <person name="Yoshida T."/>
            <person name="Shimamura S."/>
            <person name="Takaki Y."/>
            <person name="Nagai Y."/>
            <person name="Toyoda A."/>
            <person name="Suzuki Y."/>
            <person name="Arimoto A."/>
            <person name="Ishii H."/>
            <person name="Satoh N."/>
            <person name="Nishiyama T."/>
            <person name="Hasebe M."/>
            <person name="Maruyama T."/>
            <person name="Minagawa J."/>
            <person name="Obokata J."/>
            <person name="Shigenobu S."/>
        </authorList>
    </citation>
    <scope>NUCLEOTIDE SEQUENCE [LARGE SCALE GENOMIC DNA]</scope>
</reference>
<feature type="compositionally biased region" description="Basic and acidic residues" evidence="1">
    <location>
        <begin position="1"/>
        <end position="10"/>
    </location>
</feature>
<gene>
    <name evidence="2" type="ORF">PoB_003036700</name>
</gene>
<dbReference type="Proteomes" id="UP000735302">
    <property type="component" value="Unassembled WGS sequence"/>
</dbReference>
<organism evidence="2 3">
    <name type="scientific">Plakobranchus ocellatus</name>
    <dbReference type="NCBI Taxonomy" id="259542"/>
    <lineage>
        <taxon>Eukaryota</taxon>
        <taxon>Metazoa</taxon>
        <taxon>Spiralia</taxon>
        <taxon>Lophotrochozoa</taxon>
        <taxon>Mollusca</taxon>
        <taxon>Gastropoda</taxon>
        <taxon>Heterobranchia</taxon>
        <taxon>Euthyneura</taxon>
        <taxon>Panpulmonata</taxon>
        <taxon>Sacoglossa</taxon>
        <taxon>Placobranchoidea</taxon>
        <taxon>Plakobranchidae</taxon>
        <taxon>Plakobranchus</taxon>
    </lineage>
</organism>
<evidence type="ECO:0000256" key="1">
    <source>
        <dbReference type="SAM" id="MobiDB-lite"/>
    </source>
</evidence>
<sequence>MGNSGRKEEEYGMVEDGCESGKEKEEDEKNEEEQSNHETLSGKVKRVITGVRPSRFFDEDCHRGMKFADESLVAKKGGILMRPVILILMRIYVCHSRASPACHGTASGSAVCSSVAHPCTVNSSPVTWDQFYHRVCTPSHVFFSCSFFYFIAIKFATLLETV</sequence>
<dbReference type="AlphaFoldDB" id="A0AAV4A9I0"/>
<comment type="caution">
    <text evidence="2">The sequence shown here is derived from an EMBL/GenBank/DDBJ whole genome shotgun (WGS) entry which is preliminary data.</text>
</comment>
<evidence type="ECO:0000313" key="3">
    <source>
        <dbReference type="Proteomes" id="UP000735302"/>
    </source>
</evidence>
<feature type="region of interest" description="Disordered" evidence="1">
    <location>
        <begin position="1"/>
        <end position="42"/>
    </location>
</feature>